<evidence type="ECO:0000256" key="1">
    <source>
        <dbReference type="ARBA" id="ARBA00022603"/>
    </source>
</evidence>
<accession>A0ABS4KD02</accession>
<evidence type="ECO:0000259" key="4">
    <source>
        <dbReference type="Pfam" id="PF02926"/>
    </source>
</evidence>
<evidence type="ECO:0000259" key="3">
    <source>
        <dbReference type="Pfam" id="PF01170"/>
    </source>
</evidence>
<dbReference type="CDD" id="cd11715">
    <property type="entry name" value="THUMP_AdoMetMT"/>
    <property type="match status" value="1"/>
</dbReference>
<name>A0ABS4KD02_9FIRM</name>
<keyword evidence="2 6" id="KW-0808">Transferase</keyword>
<dbReference type="PROSITE" id="PS01261">
    <property type="entry name" value="UPF0020"/>
    <property type="match status" value="1"/>
</dbReference>
<comment type="caution">
    <text evidence="6">The sequence shown here is derived from an EMBL/GenBank/DDBJ whole genome shotgun (WGS) entry which is preliminary data.</text>
</comment>
<keyword evidence="7" id="KW-1185">Reference proteome</keyword>
<evidence type="ECO:0000256" key="2">
    <source>
        <dbReference type="ARBA" id="ARBA00022679"/>
    </source>
</evidence>
<evidence type="ECO:0000313" key="6">
    <source>
        <dbReference type="EMBL" id="MBP2025662.1"/>
    </source>
</evidence>
<organism evidence="6 7">
    <name type="scientific">Peptoniphilus stercorisuis</name>
    <dbReference type="NCBI Taxonomy" id="1436965"/>
    <lineage>
        <taxon>Bacteria</taxon>
        <taxon>Bacillati</taxon>
        <taxon>Bacillota</taxon>
        <taxon>Tissierellia</taxon>
        <taxon>Tissierellales</taxon>
        <taxon>Peptoniphilaceae</taxon>
        <taxon>Peptoniphilus</taxon>
    </lineage>
</organism>
<dbReference type="Proteomes" id="UP001519306">
    <property type="component" value="Unassembled WGS sequence"/>
</dbReference>
<dbReference type="PANTHER" id="PTHR47313:SF1">
    <property type="entry name" value="RIBOSOMAL RNA LARGE SUBUNIT METHYLTRANSFERASE K_L"/>
    <property type="match status" value="1"/>
</dbReference>
<feature type="domain" description="Ribosomal RNA large subunit methyltransferase K/L-like methyltransferase" evidence="3">
    <location>
        <begin position="163"/>
        <end position="366"/>
    </location>
</feature>
<dbReference type="Pfam" id="PF22020">
    <property type="entry name" value="RlmL_1st"/>
    <property type="match status" value="1"/>
</dbReference>
<dbReference type="InterPro" id="IPR054170">
    <property type="entry name" value="RlmL_1st"/>
</dbReference>
<evidence type="ECO:0000259" key="5">
    <source>
        <dbReference type="Pfam" id="PF22020"/>
    </source>
</evidence>
<dbReference type="Pfam" id="PF02926">
    <property type="entry name" value="THUMP"/>
    <property type="match status" value="1"/>
</dbReference>
<dbReference type="PANTHER" id="PTHR47313">
    <property type="entry name" value="RIBOSOMAL RNA LARGE SUBUNIT METHYLTRANSFERASE K/L"/>
    <property type="match status" value="1"/>
</dbReference>
<dbReference type="Pfam" id="PF01170">
    <property type="entry name" value="UPF0020"/>
    <property type="match status" value="1"/>
</dbReference>
<keyword evidence="1 6" id="KW-0489">Methyltransferase</keyword>
<dbReference type="GO" id="GO:0032259">
    <property type="term" value="P:methylation"/>
    <property type="evidence" value="ECO:0007669"/>
    <property type="project" value="UniProtKB-KW"/>
</dbReference>
<dbReference type="PROSITE" id="PS00092">
    <property type="entry name" value="N6_MTASE"/>
    <property type="match status" value="1"/>
</dbReference>
<reference evidence="6 7" key="1">
    <citation type="submission" date="2021-03" db="EMBL/GenBank/DDBJ databases">
        <title>Genomic Encyclopedia of Type Strains, Phase IV (KMG-IV): sequencing the most valuable type-strain genomes for metagenomic binning, comparative biology and taxonomic classification.</title>
        <authorList>
            <person name="Goeker M."/>
        </authorList>
    </citation>
    <scope>NUCLEOTIDE SEQUENCE [LARGE SCALE GENOMIC DNA]</scope>
    <source>
        <strain evidence="6 7">DSM 27563</strain>
    </source>
</reference>
<feature type="domain" description="RlmL ferredoxin-like" evidence="5">
    <location>
        <begin position="6"/>
        <end position="60"/>
    </location>
</feature>
<dbReference type="SUPFAM" id="SSF53335">
    <property type="entry name" value="S-adenosyl-L-methionine-dependent methyltransferases"/>
    <property type="match status" value="1"/>
</dbReference>
<dbReference type="GO" id="GO:0008168">
    <property type="term" value="F:methyltransferase activity"/>
    <property type="evidence" value="ECO:0007669"/>
    <property type="project" value="UniProtKB-KW"/>
</dbReference>
<gene>
    <name evidence="6" type="ORF">J2Z71_001205</name>
</gene>
<proteinExistence type="predicted"/>
<dbReference type="InterPro" id="IPR053943">
    <property type="entry name" value="RlmKL-like_Mtase_CS"/>
</dbReference>
<sequence length="381" mass="43673">MNNINIIATTNFGLEAVTKRELLALGYDDLKVSDGKVELKGTLRDIAILNLNLRTAERVLIKIDSFKALSFEELFEKTYKIDWDKILPVDGNFIVQGKSVKSKLFSISDCQSITEKAIIKKLQQTYNVSWFEKSAERYKLEVSLFKDIATITLDTSGDGLHKRGYREASYKAPISETIAASLVLLSYWNEDRMLCDPFCGSGTIPIEAAMIAKNIAPGLMRKFDFENFFFMDEEIYKEEKKLCYEKIDYEKKLEIYASDISSAAIHIAKNNAEILGLEEDIKFFEKDIRELDLPDDYGVIITNPPYGVRIGADEAPELIRELGKLCKTIPTWSVYAITADEEFESQFGKKADRKRKLYNGRIKTDYYQYYGPRPEKKTKNK</sequence>
<dbReference type="InterPro" id="IPR002052">
    <property type="entry name" value="DNA_methylase_N6_adenine_CS"/>
</dbReference>
<dbReference type="EMBL" id="JAGGLJ010000010">
    <property type="protein sequence ID" value="MBP2025662.1"/>
    <property type="molecule type" value="Genomic_DNA"/>
</dbReference>
<dbReference type="Gene3D" id="3.30.2130.30">
    <property type="match status" value="1"/>
</dbReference>
<feature type="domain" description="THUMP" evidence="4">
    <location>
        <begin position="70"/>
        <end position="154"/>
    </location>
</feature>
<dbReference type="InterPro" id="IPR000241">
    <property type="entry name" value="RlmKL-like_Mtase"/>
</dbReference>
<dbReference type="RefSeq" id="WP_210060963.1">
    <property type="nucleotide sequence ID" value="NZ_JAGGLJ010000010.1"/>
</dbReference>
<dbReference type="EC" id="2.1.1.-" evidence="6"/>
<evidence type="ECO:0000313" key="7">
    <source>
        <dbReference type="Proteomes" id="UP001519306"/>
    </source>
</evidence>
<dbReference type="InterPro" id="IPR004114">
    <property type="entry name" value="THUMP_dom"/>
</dbReference>
<protein>
    <submittedName>
        <fullName evidence="6">N6-adenine-specific DNA methylase</fullName>
        <ecNumber evidence="6">2.1.1.-</ecNumber>
    </submittedName>
</protein>
<dbReference type="InterPro" id="IPR029063">
    <property type="entry name" value="SAM-dependent_MTases_sf"/>
</dbReference>
<dbReference type="Gene3D" id="3.40.50.150">
    <property type="entry name" value="Vaccinia Virus protein VP39"/>
    <property type="match status" value="1"/>
</dbReference>